<evidence type="ECO:0000313" key="1">
    <source>
        <dbReference type="EMBL" id="AHB60817.1"/>
    </source>
</evidence>
<protein>
    <submittedName>
        <fullName evidence="1">Uncharacterized protein</fullName>
    </submittedName>
</protein>
<accession>V5T9B6</accession>
<dbReference type="EMBL" id="KF640086">
    <property type="protein sequence ID" value="AHB60817.1"/>
    <property type="molecule type" value="Genomic_DNA"/>
</dbReference>
<name>V5T9B6_FRANO</name>
<sequence>MDISLNNVQKTIVNISNKAISLQKDEQFSKEKIKDMIKLLWLDDLLDVMADNIIEESKNG</sequence>
<dbReference type="AlphaFoldDB" id="V5T9B6"/>
<dbReference type="RefSeq" id="WP_023893599.1">
    <property type="nucleotide sequence ID" value="NC_023026.1"/>
</dbReference>
<keyword evidence="1" id="KW-0614">Plasmid</keyword>
<reference evidence="1" key="1">
    <citation type="journal article" date="2014" name="Genome">
        <title>Comparative analyses of a putative Francisella conjugative element.</title>
        <authorList>
            <person name="Siddaramappa S."/>
            <person name="Challacombe J.F."/>
            <person name="Petersen J.M."/>
            <person name="Pillai S."/>
            <person name="Kuske C.R."/>
        </authorList>
    </citation>
    <scope>NUCLEOTIDE SEQUENCE</scope>
    <source>
        <strain evidence="1">PA10-7858</strain>
        <plasmid evidence="1">pFNPA10</plasmid>
    </source>
</reference>
<proteinExistence type="predicted"/>
<geneLocation type="plasmid" evidence="1">
    <name>pFNPA10</name>
</geneLocation>
<organism evidence="1">
    <name type="scientific">Francisella tularensis subsp. novicida PA10-7858</name>
    <dbReference type="NCBI Taxonomy" id="1386968"/>
    <lineage>
        <taxon>Bacteria</taxon>
        <taxon>Pseudomonadati</taxon>
        <taxon>Pseudomonadota</taxon>
        <taxon>Gammaproteobacteria</taxon>
        <taxon>Thiotrichales</taxon>
        <taxon>Francisellaceae</taxon>
        <taxon>Francisella</taxon>
    </lineage>
</organism>
<gene>
    <name evidence="1" type="ORF">N894_0049</name>
</gene>